<keyword evidence="2" id="KW-1133">Transmembrane helix</keyword>
<proteinExistence type="predicted"/>
<dbReference type="Proteomes" id="UP001597497">
    <property type="component" value="Unassembled WGS sequence"/>
</dbReference>
<keyword evidence="2" id="KW-0812">Transmembrane</keyword>
<feature type="transmembrane region" description="Helical" evidence="2">
    <location>
        <begin position="135"/>
        <end position="165"/>
    </location>
</feature>
<evidence type="ECO:0000313" key="3">
    <source>
        <dbReference type="EMBL" id="MFD2672355.1"/>
    </source>
</evidence>
<name>A0ABW5RBB7_9BACL</name>
<dbReference type="PANTHER" id="PTHR40040">
    <property type="entry name" value="SMALL HYDROPHOBIC PROTEIN-RELATED"/>
    <property type="match status" value="1"/>
</dbReference>
<organism evidence="3 4">
    <name type="scientific">Marinicrinis sediminis</name>
    <dbReference type="NCBI Taxonomy" id="1652465"/>
    <lineage>
        <taxon>Bacteria</taxon>
        <taxon>Bacillati</taxon>
        <taxon>Bacillota</taxon>
        <taxon>Bacilli</taxon>
        <taxon>Bacillales</taxon>
        <taxon>Paenibacillaceae</taxon>
    </lineage>
</organism>
<keyword evidence="4" id="KW-1185">Reference proteome</keyword>
<comment type="caution">
    <text evidence="3">The sequence shown here is derived from an EMBL/GenBank/DDBJ whole genome shotgun (WGS) entry which is preliminary data.</text>
</comment>
<dbReference type="EMBL" id="JBHUMM010000037">
    <property type="protein sequence ID" value="MFD2672355.1"/>
    <property type="molecule type" value="Genomic_DNA"/>
</dbReference>
<accession>A0ABW5RBB7</accession>
<feature type="compositionally biased region" description="Polar residues" evidence="1">
    <location>
        <begin position="16"/>
        <end position="27"/>
    </location>
</feature>
<protein>
    <recommendedName>
        <fullName evidence="5">DUF4190 domain-containing protein</fullName>
    </recommendedName>
</protein>
<gene>
    <name evidence="3" type="ORF">ACFSUC_12340</name>
</gene>
<feature type="compositionally biased region" description="Basic and acidic residues" evidence="1">
    <location>
        <begin position="53"/>
        <end position="63"/>
    </location>
</feature>
<reference evidence="4" key="1">
    <citation type="journal article" date="2019" name="Int. J. Syst. Evol. Microbiol.">
        <title>The Global Catalogue of Microorganisms (GCM) 10K type strain sequencing project: providing services to taxonomists for standard genome sequencing and annotation.</title>
        <authorList>
            <consortium name="The Broad Institute Genomics Platform"/>
            <consortium name="The Broad Institute Genome Sequencing Center for Infectious Disease"/>
            <person name="Wu L."/>
            <person name="Ma J."/>
        </authorList>
    </citation>
    <scope>NUCLEOTIDE SEQUENCE [LARGE SCALE GENOMIC DNA]</scope>
    <source>
        <strain evidence="4">KCTC 33676</strain>
    </source>
</reference>
<evidence type="ECO:0008006" key="5">
    <source>
        <dbReference type="Google" id="ProtNLM"/>
    </source>
</evidence>
<dbReference type="PANTHER" id="PTHR40040:SF1">
    <property type="entry name" value="MEMBRANE PROTEIN"/>
    <property type="match status" value="1"/>
</dbReference>
<evidence type="ECO:0000313" key="4">
    <source>
        <dbReference type="Proteomes" id="UP001597497"/>
    </source>
</evidence>
<feature type="transmembrane region" description="Helical" evidence="2">
    <location>
        <begin position="171"/>
        <end position="193"/>
    </location>
</feature>
<keyword evidence="2" id="KW-0472">Membrane</keyword>
<evidence type="ECO:0000256" key="2">
    <source>
        <dbReference type="SAM" id="Phobius"/>
    </source>
</evidence>
<feature type="region of interest" description="Disordered" evidence="1">
    <location>
        <begin position="99"/>
        <end position="124"/>
    </location>
</feature>
<feature type="compositionally biased region" description="Basic and acidic residues" evidence="1">
    <location>
        <begin position="1"/>
        <end position="14"/>
    </location>
</feature>
<sequence>MRTKDVGKEEEKTQEPGISNVTLQTGLGASLGAGYKDQTDEEVQEELGLMDQQELKEAEDADAHAYAGSDSDSDSGTKAEVASKASLMPNVLREDAMKADEEEFAAEVAPSAASSHLQEAEQEERKSAQDSTIGLFALVLAIASLFVIPSILGPVAAILGFVAYTRGSRGLGVWSIGIGILSFVAYFVLLPLYT</sequence>
<dbReference type="RefSeq" id="WP_379929918.1">
    <property type="nucleotide sequence ID" value="NZ_JBHUMM010000037.1"/>
</dbReference>
<feature type="region of interest" description="Disordered" evidence="1">
    <location>
        <begin position="1"/>
        <end position="82"/>
    </location>
</feature>
<evidence type="ECO:0000256" key="1">
    <source>
        <dbReference type="SAM" id="MobiDB-lite"/>
    </source>
</evidence>
<dbReference type="InterPro" id="IPR055338">
    <property type="entry name" value="YqfX-like"/>
</dbReference>